<feature type="domain" description="Nucleotidyl transferase" evidence="3">
    <location>
        <begin position="46"/>
        <end position="236"/>
    </location>
</feature>
<sequence length="277" mass="29065">MPAPTPASAPPTQAVILARGLGTRMRRPDDAAGLDPAQAAIAATGVKAMIDVGRPFLDYVISALADAGITDVCLVIGPEHDVLREYAAATSGGRTRVTTVVQEQPRGTADAVAAAREVAPGERVVVLNSDNYYPAEALRRLVAAPGSALLGFDRRALVERSNIPADRIRAFALIETDEHGRLTRLLEKPSDDEVAAVGEDAPVSMNAWMFTPAIFDACGRVEPSPRGELEIVDAVVLVRAGGEEFTVVPVEAGVLDMSSRGDVGAVRDALAGIEVRP</sequence>
<reference evidence="4" key="1">
    <citation type="submission" date="2022-10" db="EMBL/GenBank/DDBJ databases">
        <title>Whole-Genome Sequencing of Brachybacterium huguangmaarense BRM-3, Isolated from Betula schmidtii.</title>
        <authorList>
            <person name="Haam D."/>
        </authorList>
    </citation>
    <scope>NUCLEOTIDE SEQUENCE</scope>
    <source>
        <strain evidence="4">BRM-3</strain>
    </source>
</reference>
<dbReference type="InterPro" id="IPR050065">
    <property type="entry name" value="GlmU-like"/>
</dbReference>
<dbReference type="CDD" id="cd04181">
    <property type="entry name" value="NTP_transferase"/>
    <property type="match status" value="1"/>
</dbReference>
<organism evidence="4 5">
    <name type="scientific">Brachybacterium huguangmaarense</name>
    <dbReference type="NCBI Taxonomy" id="1652028"/>
    <lineage>
        <taxon>Bacteria</taxon>
        <taxon>Bacillati</taxon>
        <taxon>Actinomycetota</taxon>
        <taxon>Actinomycetes</taxon>
        <taxon>Micrococcales</taxon>
        <taxon>Dermabacteraceae</taxon>
        <taxon>Brachybacterium</taxon>
    </lineage>
</organism>
<dbReference type="InterPro" id="IPR029044">
    <property type="entry name" value="Nucleotide-diphossugar_trans"/>
</dbReference>
<name>A0ABY6G3T4_9MICO</name>
<evidence type="ECO:0000313" key="5">
    <source>
        <dbReference type="Proteomes" id="UP001164305"/>
    </source>
</evidence>
<dbReference type="PANTHER" id="PTHR43584">
    <property type="entry name" value="NUCLEOTIDYL TRANSFERASE"/>
    <property type="match status" value="1"/>
</dbReference>
<proteinExistence type="predicted"/>
<evidence type="ECO:0000256" key="1">
    <source>
        <dbReference type="ARBA" id="ARBA00022679"/>
    </source>
</evidence>
<evidence type="ECO:0000313" key="4">
    <source>
        <dbReference type="EMBL" id="UYG17772.1"/>
    </source>
</evidence>
<gene>
    <name evidence="4" type="ORF">BRM3_04945</name>
</gene>
<evidence type="ECO:0000259" key="3">
    <source>
        <dbReference type="Pfam" id="PF00483"/>
    </source>
</evidence>
<dbReference type="Pfam" id="PF00483">
    <property type="entry name" value="NTP_transferase"/>
    <property type="match status" value="1"/>
</dbReference>
<keyword evidence="1" id="KW-0808">Transferase</keyword>
<dbReference type="RefSeq" id="WP_263594980.1">
    <property type="nucleotide sequence ID" value="NZ_CP107020.1"/>
</dbReference>
<dbReference type="Gene3D" id="3.90.550.10">
    <property type="entry name" value="Spore Coat Polysaccharide Biosynthesis Protein SpsA, Chain A"/>
    <property type="match status" value="1"/>
</dbReference>
<protein>
    <submittedName>
        <fullName evidence="4">Nucleotidyltransferase family protein</fullName>
    </submittedName>
</protein>
<dbReference type="EMBL" id="CP107020">
    <property type="protein sequence ID" value="UYG17772.1"/>
    <property type="molecule type" value="Genomic_DNA"/>
</dbReference>
<keyword evidence="5" id="KW-1185">Reference proteome</keyword>
<dbReference type="InterPro" id="IPR005835">
    <property type="entry name" value="NTP_transferase_dom"/>
</dbReference>
<accession>A0ABY6G3T4</accession>
<dbReference type="PANTHER" id="PTHR43584:SF8">
    <property type="entry name" value="N-ACETYLMURAMATE ALPHA-1-PHOSPHATE URIDYLYLTRANSFERASE"/>
    <property type="match status" value="1"/>
</dbReference>
<dbReference type="SUPFAM" id="SSF53448">
    <property type="entry name" value="Nucleotide-diphospho-sugar transferases"/>
    <property type="match status" value="1"/>
</dbReference>
<dbReference type="Proteomes" id="UP001164305">
    <property type="component" value="Chromosome"/>
</dbReference>
<evidence type="ECO:0000256" key="2">
    <source>
        <dbReference type="ARBA" id="ARBA00022695"/>
    </source>
</evidence>
<keyword evidence="2" id="KW-0548">Nucleotidyltransferase</keyword>